<accession>A0A177N9Q6</accession>
<reference evidence="2 3" key="1">
    <citation type="submission" date="2016-03" db="EMBL/GenBank/DDBJ databases">
        <authorList>
            <person name="Ploux O."/>
        </authorList>
    </citation>
    <scope>NUCLEOTIDE SEQUENCE [LARGE SCALE GENOMIC DNA]</scope>
    <source>
        <strain evidence="2 3">R-45378</strain>
    </source>
</reference>
<name>A0A177N9Q6_9GAMM</name>
<dbReference type="InterPro" id="IPR041657">
    <property type="entry name" value="HTH_17"/>
</dbReference>
<comment type="caution">
    <text evidence="2">The sequence shown here is derived from an EMBL/GenBank/DDBJ whole genome shotgun (WGS) entry which is preliminary data.</text>
</comment>
<organism evidence="2 3">
    <name type="scientific">Methylomonas koyamae</name>
    <dbReference type="NCBI Taxonomy" id="702114"/>
    <lineage>
        <taxon>Bacteria</taxon>
        <taxon>Pseudomonadati</taxon>
        <taxon>Pseudomonadota</taxon>
        <taxon>Gammaproteobacteria</taxon>
        <taxon>Methylococcales</taxon>
        <taxon>Methylococcaceae</taxon>
        <taxon>Methylomonas</taxon>
    </lineage>
</organism>
<dbReference type="Proteomes" id="UP000077857">
    <property type="component" value="Unassembled WGS sequence"/>
</dbReference>
<dbReference type="AlphaFoldDB" id="A0A177N9Q6"/>
<protein>
    <recommendedName>
        <fullName evidence="1">Helix-turn-helix domain-containing protein</fullName>
    </recommendedName>
</protein>
<dbReference type="InterPro" id="IPR010093">
    <property type="entry name" value="SinI_DNA-bd"/>
</dbReference>
<evidence type="ECO:0000313" key="2">
    <source>
        <dbReference type="EMBL" id="OAI14213.1"/>
    </source>
</evidence>
<dbReference type="EMBL" id="LUUJ01000092">
    <property type="protein sequence ID" value="OAI14213.1"/>
    <property type="molecule type" value="Genomic_DNA"/>
</dbReference>
<evidence type="ECO:0000259" key="1">
    <source>
        <dbReference type="Pfam" id="PF12728"/>
    </source>
</evidence>
<dbReference type="RefSeq" id="WP_064041161.1">
    <property type="nucleotide sequence ID" value="NZ_LUUJ01000092.1"/>
</dbReference>
<proteinExistence type="predicted"/>
<sequence>MKLLLDTSEAAKALSISEATLGRLVREKKIREIKQGTRCLYRPVDLEEFVERLAAGEFQKKSEGAAA</sequence>
<feature type="domain" description="Helix-turn-helix" evidence="1">
    <location>
        <begin position="4"/>
        <end position="52"/>
    </location>
</feature>
<dbReference type="Pfam" id="PF12728">
    <property type="entry name" value="HTH_17"/>
    <property type="match status" value="1"/>
</dbReference>
<gene>
    <name evidence="2" type="ORF">A1507_15535</name>
</gene>
<dbReference type="OrthoDB" id="5297660at2"/>
<evidence type="ECO:0000313" key="3">
    <source>
        <dbReference type="Proteomes" id="UP000077857"/>
    </source>
</evidence>
<dbReference type="GO" id="GO:0003677">
    <property type="term" value="F:DNA binding"/>
    <property type="evidence" value="ECO:0007669"/>
    <property type="project" value="InterPro"/>
</dbReference>
<dbReference type="NCBIfam" id="TIGR01764">
    <property type="entry name" value="excise"/>
    <property type="match status" value="1"/>
</dbReference>